<dbReference type="Proteomes" id="UP000077315">
    <property type="component" value="Unassembled WGS sequence"/>
</dbReference>
<reference evidence="3" key="1">
    <citation type="submission" date="2015-06" db="EMBL/GenBank/DDBJ databases">
        <title>Expansion of signal transduction pathways in fungi by whole-genome duplication.</title>
        <authorList>
            <consortium name="DOE Joint Genome Institute"/>
            <person name="Corrochano L.M."/>
            <person name="Kuo A."/>
            <person name="Marcet-Houben M."/>
            <person name="Polaino S."/>
            <person name="Salamov A."/>
            <person name="Villalobos J.M."/>
            <person name="Alvarez M.I."/>
            <person name="Avalos J."/>
            <person name="Benito E.P."/>
            <person name="Benoit I."/>
            <person name="Burger G."/>
            <person name="Camino L.P."/>
            <person name="Canovas D."/>
            <person name="Cerda-Olmedo E."/>
            <person name="Cheng J.-F."/>
            <person name="Dominguez A."/>
            <person name="Elias M."/>
            <person name="Eslava A.P."/>
            <person name="Glaser F."/>
            <person name="Grimwood J."/>
            <person name="Gutierrez G."/>
            <person name="Heitman J."/>
            <person name="Henrissat B."/>
            <person name="Iturriaga E.A."/>
            <person name="Lang B.F."/>
            <person name="Lavin J.L."/>
            <person name="Lee S."/>
            <person name="Li W."/>
            <person name="Lindquist E."/>
            <person name="Lopez-Garcia S."/>
            <person name="Luque E.M."/>
            <person name="Marcos A.T."/>
            <person name="Martin J."/>
            <person name="McCluskey K."/>
            <person name="Medina H.R."/>
            <person name="Miralles-Duran A."/>
            <person name="Miyazaki A."/>
            <person name="Munoz-Torres E."/>
            <person name="Oguiza J.A."/>
            <person name="Ohm R."/>
            <person name="Olmedo M."/>
            <person name="Orejas M."/>
            <person name="Ortiz-Castellanos L."/>
            <person name="Pisabarro A.G."/>
            <person name="Rodriguez-Romero J."/>
            <person name="Ruiz-Herrera J."/>
            <person name="Ruiz-Vazquez R."/>
            <person name="Sanz C."/>
            <person name="Schackwitz W."/>
            <person name="Schmutz J."/>
            <person name="Shahriari M."/>
            <person name="Shelest E."/>
            <person name="Silva-Franco F."/>
            <person name="Soanes D."/>
            <person name="Syed K."/>
            <person name="Tagua V.G."/>
            <person name="Talbot N.J."/>
            <person name="Thon M."/>
            <person name="De vries R.P."/>
            <person name="Wiebenga A."/>
            <person name="Yadav J.S."/>
            <person name="Braun E.L."/>
            <person name="Baker S."/>
            <person name="Garre V."/>
            <person name="Horwitz B."/>
            <person name="Torres-Martinez S."/>
            <person name="Idnurm A."/>
            <person name="Herrera-Estrella A."/>
            <person name="Gabaldon T."/>
            <person name="Grigoriev I.V."/>
        </authorList>
    </citation>
    <scope>NUCLEOTIDE SEQUENCE [LARGE SCALE GENOMIC DNA]</scope>
    <source>
        <strain evidence="3">NRRL 1555(-)</strain>
    </source>
</reference>
<dbReference type="GeneID" id="28995931"/>
<feature type="transmembrane region" description="Helical" evidence="1">
    <location>
        <begin position="71"/>
        <end position="94"/>
    </location>
</feature>
<accession>A0A167PBY0</accession>
<keyword evidence="3" id="KW-1185">Reference proteome</keyword>
<evidence type="ECO:0000313" key="2">
    <source>
        <dbReference type="EMBL" id="OAD77627.1"/>
    </source>
</evidence>
<keyword evidence="1" id="KW-0472">Membrane</keyword>
<sequence>MPDLEKLPSIVSMNHNYLHLFFYLIGSRYKVAIYCVWDYTLYETAVVTSDLLLKALYLRAGHKHDMFLRRFLIIFKNYAQFILSSMMFADIIFYEESHILKTYKNKSDNLHCLCFHEADVISSDFVVETLDLKLKRDQHDMFLGDLIFSNHMTFMSLIFYEERRRLDMLFQISDNLAILLAKATV</sequence>
<proteinExistence type="predicted"/>
<evidence type="ECO:0000313" key="3">
    <source>
        <dbReference type="Proteomes" id="UP000077315"/>
    </source>
</evidence>
<protein>
    <submittedName>
        <fullName evidence="2">Uncharacterized protein</fullName>
    </submittedName>
</protein>
<feature type="transmembrane region" description="Helical" evidence="1">
    <location>
        <begin position="141"/>
        <end position="160"/>
    </location>
</feature>
<keyword evidence="1" id="KW-1133">Transmembrane helix</keyword>
<dbReference type="AlphaFoldDB" id="A0A167PBY0"/>
<gene>
    <name evidence="2" type="ORF">PHYBLDRAFT_164528</name>
</gene>
<name>A0A167PBY0_PHYB8</name>
<dbReference type="EMBL" id="KV440974">
    <property type="protein sequence ID" value="OAD77627.1"/>
    <property type="molecule type" value="Genomic_DNA"/>
</dbReference>
<dbReference type="InParanoid" id="A0A167PBY0"/>
<dbReference type="RefSeq" id="XP_018295667.1">
    <property type="nucleotide sequence ID" value="XM_018435025.1"/>
</dbReference>
<dbReference type="VEuPathDB" id="FungiDB:PHYBLDRAFT_164528"/>
<evidence type="ECO:0000256" key="1">
    <source>
        <dbReference type="SAM" id="Phobius"/>
    </source>
</evidence>
<keyword evidence="1" id="KW-0812">Transmembrane</keyword>
<organism evidence="2 3">
    <name type="scientific">Phycomyces blakesleeanus (strain ATCC 8743b / DSM 1359 / FGSC 10004 / NBRC 33097 / NRRL 1555)</name>
    <dbReference type="NCBI Taxonomy" id="763407"/>
    <lineage>
        <taxon>Eukaryota</taxon>
        <taxon>Fungi</taxon>
        <taxon>Fungi incertae sedis</taxon>
        <taxon>Mucoromycota</taxon>
        <taxon>Mucoromycotina</taxon>
        <taxon>Mucoromycetes</taxon>
        <taxon>Mucorales</taxon>
        <taxon>Phycomycetaceae</taxon>
        <taxon>Phycomyces</taxon>
    </lineage>
</organism>